<dbReference type="GO" id="GO:0043953">
    <property type="term" value="P:protein transport by the Tat complex"/>
    <property type="evidence" value="ECO:0007669"/>
    <property type="project" value="UniProtKB-UniRule"/>
</dbReference>
<feature type="compositionally biased region" description="Pro residues" evidence="10">
    <location>
        <begin position="108"/>
        <end position="135"/>
    </location>
</feature>
<gene>
    <name evidence="9" type="primary">tatB</name>
    <name evidence="12" type="ORF">SAMN04488557_1819</name>
</gene>
<feature type="compositionally biased region" description="Polar residues" evidence="10">
    <location>
        <begin position="85"/>
        <end position="97"/>
    </location>
</feature>
<evidence type="ECO:0000256" key="1">
    <source>
        <dbReference type="ARBA" id="ARBA00004167"/>
    </source>
</evidence>
<evidence type="ECO:0000313" key="13">
    <source>
        <dbReference type="Proteomes" id="UP000199423"/>
    </source>
</evidence>
<keyword evidence="2 9" id="KW-0813">Transport</keyword>
<dbReference type="PRINTS" id="PR01506">
    <property type="entry name" value="TATBPROTEIN"/>
</dbReference>
<dbReference type="InterPro" id="IPR003369">
    <property type="entry name" value="TatA/B/E"/>
</dbReference>
<evidence type="ECO:0000256" key="5">
    <source>
        <dbReference type="ARBA" id="ARBA00022927"/>
    </source>
</evidence>
<dbReference type="GO" id="GO:0008320">
    <property type="term" value="F:protein transmembrane transporter activity"/>
    <property type="evidence" value="ECO:0007669"/>
    <property type="project" value="UniProtKB-UniRule"/>
</dbReference>
<keyword evidence="6 9" id="KW-1133">Transmembrane helix</keyword>
<sequence>MFDISWSELLILGIVTLVFVGPKELPVFMRTLGRYAGVARRHANEFKAQFDAAMREAELDSMRKEVEQMQNSINSEVMKAKSSIDEASSATKIETNVSAPQPSQAISPQPPLPSPEVAPTPPMATAPLPAPPLPASPEKYSSPAERTES</sequence>
<dbReference type="STRING" id="51670.SAMN04488557_1819"/>
<keyword evidence="13" id="KW-1185">Reference proteome</keyword>
<dbReference type="Pfam" id="PF02416">
    <property type="entry name" value="TatA_B_E"/>
    <property type="match status" value="1"/>
</dbReference>
<accession>A0A1I7NEH2</accession>
<reference evidence="13" key="1">
    <citation type="submission" date="2016-10" db="EMBL/GenBank/DDBJ databases">
        <authorList>
            <person name="Varghese N."/>
            <person name="Submissions S."/>
        </authorList>
    </citation>
    <scope>NUCLEOTIDE SEQUENCE [LARGE SCALE GENOMIC DNA]</scope>
    <source>
        <strain evidence="13">DSM 1565</strain>
    </source>
</reference>
<evidence type="ECO:0000256" key="9">
    <source>
        <dbReference type="HAMAP-Rule" id="MF_00237"/>
    </source>
</evidence>
<name>A0A1I7NEH2_9HYPH</name>
<keyword evidence="4 9" id="KW-0812">Transmembrane</keyword>
<evidence type="ECO:0000313" key="12">
    <source>
        <dbReference type="EMBL" id="SFV33051.1"/>
    </source>
</evidence>
<evidence type="ECO:0000256" key="4">
    <source>
        <dbReference type="ARBA" id="ARBA00022692"/>
    </source>
</evidence>
<comment type="subunit">
    <text evidence="9">The Tat system comprises two distinct complexes: a TatABC complex, containing multiple copies of TatA, TatB and TatC subunits, and a separate TatA complex, containing only TatA subunits. Substrates initially bind to the TatABC complex, which probably triggers association of the separate TatA complex to form the active translocon.</text>
</comment>
<comment type="function">
    <text evidence="9">Part of the twin-arginine translocation (Tat) system that transports large folded proteins containing a characteristic twin-arginine motif in their signal peptide across membranes. Together with TatC, TatB is part of a receptor directly interacting with Tat signal peptides. TatB may form an oligomeric binding site that transiently accommodates folded Tat precursor proteins before their translocation.</text>
</comment>
<dbReference type="NCBIfam" id="TIGR01410">
    <property type="entry name" value="tatB"/>
    <property type="match status" value="1"/>
</dbReference>
<dbReference type="GO" id="GO:0033281">
    <property type="term" value="C:TAT protein transport complex"/>
    <property type="evidence" value="ECO:0007669"/>
    <property type="project" value="UniProtKB-UniRule"/>
</dbReference>
<feature type="compositionally biased region" description="Low complexity" evidence="10">
    <location>
        <begin position="98"/>
        <end position="107"/>
    </location>
</feature>
<evidence type="ECO:0000256" key="8">
    <source>
        <dbReference type="ARBA" id="ARBA00023136"/>
    </source>
</evidence>
<keyword evidence="5 9" id="KW-0653">Protein transport</keyword>
<dbReference type="InterPro" id="IPR018448">
    <property type="entry name" value="TatB"/>
</dbReference>
<feature type="transmembrane region" description="Helical" evidence="11">
    <location>
        <begin position="6"/>
        <end position="25"/>
    </location>
</feature>
<dbReference type="RefSeq" id="WP_092867219.1">
    <property type="nucleotide sequence ID" value="NZ_FPCH01000002.1"/>
</dbReference>
<dbReference type="PANTHER" id="PTHR33162:SF1">
    <property type="entry name" value="SEC-INDEPENDENT PROTEIN TRANSLOCASE PROTEIN TATA, CHLOROPLASTIC"/>
    <property type="match status" value="1"/>
</dbReference>
<keyword evidence="8 9" id="KW-0472">Membrane</keyword>
<evidence type="ECO:0000256" key="11">
    <source>
        <dbReference type="SAM" id="Phobius"/>
    </source>
</evidence>
<evidence type="ECO:0000256" key="2">
    <source>
        <dbReference type="ARBA" id="ARBA00022448"/>
    </source>
</evidence>
<comment type="similarity">
    <text evidence="9">Belongs to the TatB family.</text>
</comment>
<organism evidence="12 13">
    <name type="scientific">Hyphomicrobium facile</name>
    <dbReference type="NCBI Taxonomy" id="51670"/>
    <lineage>
        <taxon>Bacteria</taxon>
        <taxon>Pseudomonadati</taxon>
        <taxon>Pseudomonadota</taxon>
        <taxon>Alphaproteobacteria</taxon>
        <taxon>Hyphomicrobiales</taxon>
        <taxon>Hyphomicrobiaceae</taxon>
        <taxon>Hyphomicrobium</taxon>
    </lineage>
</organism>
<dbReference type="Proteomes" id="UP000199423">
    <property type="component" value="Unassembled WGS sequence"/>
</dbReference>
<comment type="subcellular location">
    <subcellularLocation>
        <location evidence="9">Cell membrane</location>
        <topology evidence="9">Single-pass membrane protein</topology>
    </subcellularLocation>
    <subcellularLocation>
        <location evidence="1">Membrane</location>
        <topology evidence="1">Single-pass membrane protein</topology>
    </subcellularLocation>
</comment>
<evidence type="ECO:0000256" key="10">
    <source>
        <dbReference type="SAM" id="MobiDB-lite"/>
    </source>
</evidence>
<keyword evidence="7 9" id="KW-0811">Translocation</keyword>
<evidence type="ECO:0000256" key="6">
    <source>
        <dbReference type="ARBA" id="ARBA00022989"/>
    </source>
</evidence>
<dbReference type="EMBL" id="FPCH01000002">
    <property type="protein sequence ID" value="SFV33051.1"/>
    <property type="molecule type" value="Genomic_DNA"/>
</dbReference>
<keyword evidence="3 9" id="KW-1003">Cell membrane</keyword>
<evidence type="ECO:0000256" key="3">
    <source>
        <dbReference type="ARBA" id="ARBA00022475"/>
    </source>
</evidence>
<dbReference type="HAMAP" id="MF_00237">
    <property type="entry name" value="TatB"/>
    <property type="match status" value="1"/>
</dbReference>
<proteinExistence type="inferred from homology"/>
<dbReference type="OrthoDB" id="7206969at2"/>
<dbReference type="Gene3D" id="1.20.5.3310">
    <property type="match status" value="1"/>
</dbReference>
<dbReference type="AlphaFoldDB" id="A0A1I7NEH2"/>
<feature type="region of interest" description="Disordered" evidence="10">
    <location>
        <begin position="76"/>
        <end position="149"/>
    </location>
</feature>
<evidence type="ECO:0000256" key="7">
    <source>
        <dbReference type="ARBA" id="ARBA00023010"/>
    </source>
</evidence>
<dbReference type="PANTHER" id="PTHR33162">
    <property type="entry name" value="SEC-INDEPENDENT PROTEIN TRANSLOCASE PROTEIN TATA, CHLOROPLASTIC"/>
    <property type="match status" value="1"/>
</dbReference>
<protein>
    <recommendedName>
        <fullName evidence="9">Sec-independent protein translocase protein TatB</fullName>
    </recommendedName>
</protein>